<dbReference type="STRING" id="1871336.BBG48_10145"/>
<dbReference type="EMBL" id="MBEW02000015">
    <property type="protein sequence ID" value="RDY20984.1"/>
    <property type="molecule type" value="Genomic_DNA"/>
</dbReference>
<keyword evidence="1" id="KW-0378">Hydrolase</keyword>
<keyword evidence="2" id="KW-1185">Reference proteome</keyword>
<dbReference type="PANTHER" id="PTHR10000:SF8">
    <property type="entry name" value="HAD SUPERFAMILY HYDROLASE-LIKE, TYPE 3"/>
    <property type="match status" value="1"/>
</dbReference>
<dbReference type="InterPro" id="IPR006379">
    <property type="entry name" value="HAD-SF_hydro_IIB"/>
</dbReference>
<dbReference type="CDD" id="cd07516">
    <property type="entry name" value="HAD_Pase"/>
    <property type="match status" value="1"/>
</dbReference>
<name>A0A371IKI6_9FIRM</name>
<dbReference type="Gene3D" id="3.40.50.1000">
    <property type="entry name" value="HAD superfamily/HAD-like"/>
    <property type="match status" value="1"/>
</dbReference>
<evidence type="ECO:0000313" key="2">
    <source>
        <dbReference type="Proteomes" id="UP000093352"/>
    </source>
</evidence>
<dbReference type="GO" id="GO:0016791">
    <property type="term" value="F:phosphatase activity"/>
    <property type="evidence" value="ECO:0007669"/>
    <property type="project" value="TreeGrafter"/>
</dbReference>
<dbReference type="Gene3D" id="3.30.1240.10">
    <property type="match status" value="1"/>
</dbReference>
<organism evidence="1 2">
    <name type="scientific">Criibacterium bergeronii</name>
    <dbReference type="NCBI Taxonomy" id="1871336"/>
    <lineage>
        <taxon>Bacteria</taxon>
        <taxon>Bacillati</taxon>
        <taxon>Bacillota</taxon>
        <taxon>Clostridia</taxon>
        <taxon>Peptostreptococcales</taxon>
        <taxon>Filifactoraceae</taxon>
        <taxon>Criibacterium</taxon>
    </lineage>
</organism>
<dbReference type="GO" id="GO:0005829">
    <property type="term" value="C:cytosol"/>
    <property type="evidence" value="ECO:0007669"/>
    <property type="project" value="TreeGrafter"/>
</dbReference>
<dbReference type="NCBIfam" id="TIGR00099">
    <property type="entry name" value="Cof-subfamily"/>
    <property type="match status" value="1"/>
</dbReference>
<dbReference type="PROSITE" id="PS01228">
    <property type="entry name" value="COF_1"/>
    <property type="match status" value="1"/>
</dbReference>
<reference evidence="1 2" key="1">
    <citation type="journal article" date="2016" name="Genome Announc.">
        <title>Draft Genome Sequence of Criibacterium bergeronii gen. nov., sp. nov., Strain CCRI-22567T, Isolated from a Vaginal Sample from a Woman with Bacterial Vaginosis.</title>
        <authorList>
            <person name="Maheux A.F."/>
            <person name="Berube E."/>
            <person name="Boudreau D.K."/>
            <person name="Raymond F."/>
            <person name="Corbeil J."/>
            <person name="Roy P.H."/>
            <person name="Boissinot M."/>
            <person name="Omar R.F."/>
        </authorList>
    </citation>
    <scope>NUCLEOTIDE SEQUENCE [LARGE SCALE GENOMIC DNA]</scope>
    <source>
        <strain evidence="1 2">CCRI-22567</strain>
    </source>
</reference>
<dbReference type="InterPro" id="IPR036412">
    <property type="entry name" value="HAD-like_sf"/>
</dbReference>
<dbReference type="Proteomes" id="UP000093352">
    <property type="component" value="Unassembled WGS sequence"/>
</dbReference>
<dbReference type="GO" id="GO:0000287">
    <property type="term" value="F:magnesium ion binding"/>
    <property type="evidence" value="ECO:0007669"/>
    <property type="project" value="TreeGrafter"/>
</dbReference>
<dbReference type="AlphaFoldDB" id="A0A371IKI6"/>
<dbReference type="InterPro" id="IPR023214">
    <property type="entry name" value="HAD_sf"/>
</dbReference>
<dbReference type="SFLD" id="SFLDS00003">
    <property type="entry name" value="Haloacid_Dehalogenase"/>
    <property type="match status" value="1"/>
</dbReference>
<proteinExistence type="predicted"/>
<dbReference type="RefSeq" id="WP_068913299.1">
    <property type="nucleotide sequence ID" value="NZ_MBEW02000015.1"/>
</dbReference>
<accession>A0A371IKI6</accession>
<dbReference type="SFLD" id="SFLDG01140">
    <property type="entry name" value="C2.B:_Phosphomannomutase_and_P"/>
    <property type="match status" value="1"/>
</dbReference>
<dbReference type="InterPro" id="IPR000150">
    <property type="entry name" value="Cof"/>
</dbReference>
<dbReference type="SUPFAM" id="SSF56784">
    <property type="entry name" value="HAD-like"/>
    <property type="match status" value="1"/>
</dbReference>
<comment type="caution">
    <text evidence="1">The sequence shown here is derived from an EMBL/GenBank/DDBJ whole genome shotgun (WGS) entry which is preliminary data.</text>
</comment>
<sequence length="274" mass="30836">MINLVILDLDGTLLTDEKKVTQNTLAAIDKYHKKGVQFAVCTGRSMIEATHISEISEVFSYCDYVITSGGGSIASLKDFKRLYTFNIARDKVKQIYNSIKDKENMFEVFVDDKAFCPSDALVDYKEYIHQAFFTLIKETSVPVKDMSKFLDESKGNITMLFISFKSQKTRDEAYEIISKLDGIKAHLSWTQAIEVVLEGVDKGESVKKLAEIINVKKENIMCMGDSYNDIPMRKACDTLVAMGNGIDELKNIADFVTLTNNEGGIEHALEKFLN</sequence>
<dbReference type="PANTHER" id="PTHR10000">
    <property type="entry name" value="PHOSPHOSERINE PHOSPHATASE"/>
    <property type="match status" value="1"/>
</dbReference>
<dbReference type="Pfam" id="PF08282">
    <property type="entry name" value="Hydrolase_3"/>
    <property type="match status" value="1"/>
</dbReference>
<dbReference type="NCBIfam" id="TIGR01484">
    <property type="entry name" value="HAD-SF-IIB"/>
    <property type="match status" value="1"/>
</dbReference>
<evidence type="ECO:0000313" key="1">
    <source>
        <dbReference type="EMBL" id="RDY20984.1"/>
    </source>
</evidence>
<protein>
    <submittedName>
        <fullName evidence="1">Cof-type HAD-IIB family hydrolase</fullName>
    </submittedName>
</protein>
<gene>
    <name evidence="1" type="ORF">BBG48_007200</name>
</gene>